<comment type="caution">
    <text evidence="2">The sequence shown here is derived from an EMBL/GenBank/DDBJ whole genome shotgun (WGS) entry which is preliminary data.</text>
</comment>
<gene>
    <name evidence="1" type="ORF">Alo02nite_03460</name>
    <name evidence="2" type="ORF">BJ964_002812</name>
</gene>
<evidence type="ECO:0000313" key="4">
    <source>
        <dbReference type="Proteomes" id="UP000631312"/>
    </source>
</evidence>
<accession>A0A7W7MFV0</accession>
<evidence type="ECO:0000313" key="2">
    <source>
        <dbReference type="EMBL" id="MBB4748651.1"/>
    </source>
</evidence>
<dbReference type="Proteomes" id="UP000631312">
    <property type="component" value="Unassembled WGS sequence"/>
</dbReference>
<protein>
    <submittedName>
        <fullName evidence="2">Uncharacterized protein</fullName>
    </submittedName>
</protein>
<dbReference type="EMBL" id="BOMP01000005">
    <property type="protein sequence ID" value="GIE37448.1"/>
    <property type="molecule type" value="Genomic_DNA"/>
</dbReference>
<dbReference type="AlphaFoldDB" id="A0A7W7MFV0"/>
<organism evidence="2 3">
    <name type="scientific">Actinoplanes lobatus</name>
    <dbReference type="NCBI Taxonomy" id="113568"/>
    <lineage>
        <taxon>Bacteria</taxon>
        <taxon>Bacillati</taxon>
        <taxon>Actinomycetota</taxon>
        <taxon>Actinomycetes</taxon>
        <taxon>Micromonosporales</taxon>
        <taxon>Micromonosporaceae</taxon>
        <taxon>Actinoplanes</taxon>
    </lineage>
</organism>
<proteinExistence type="predicted"/>
<reference evidence="2 3" key="1">
    <citation type="submission" date="2020-08" db="EMBL/GenBank/DDBJ databases">
        <title>Sequencing the genomes of 1000 actinobacteria strains.</title>
        <authorList>
            <person name="Klenk H.-P."/>
        </authorList>
    </citation>
    <scope>NUCLEOTIDE SEQUENCE [LARGE SCALE GENOMIC DNA]</scope>
    <source>
        <strain evidence="2 3">DSM 43150</strain>
    </source>
</reference>
<keyword evidence="4" id="KW-1185">Reference proteome</keyword>
<sequence>MTTRYHNDEERASWDLAEFLLQQARDMMREAEDALETWKTGKEMNRLRCARRGISTTDAEIRWSATANAKNALTANGFYTGLATMYYNAATANYARAIYLHARDDARLL</sequence>
<name>A0A7W7MFV0_9ACTN</name>
<evidence type="ECO:0000313" key="1">
    <source>
        <dbReference type="EMBL" id="GIE37448.1"/>
    </source>
</evidence>
<dbReference type="Proteomes" id="UP000590511">
    <property type="component" value="Unassembled WGS sequence"/>
</dbReference>
<reference evidence="1 4" key="2">
    <citation type="submission" date="2021-01" db="EMBL/GenBank/DDBJ databases">
        <title>Whole genome shotgun sequence of Actinoplanes lobatus NBRC 12513.</title>
        <authorList>
            <person name="Komaki H."/>
            <person name="Tamura T."/>
        </authorList>
    </citation>
    <scope>NUCLEOTIDE SEQUENCE [LARGE SCALE GENOMIC DNA]</scope>
    <source>
        <strain evidence="1 4">NBRC 12513</strain>
    </source>
</reference>
<evidence type="ECO:0000313" key="3">
    <source>
        <dbReference type="Proteomes" id="UP000590511"/>
    </source>
</evidence>
<dbReference type="RefSeq" id="WP_188121097.1">
    <property type="nucleotide sequence ID" value="NZ_BOMP01000005.1"/>
</dbReference>
<dbReference type="EMBL" id="JACHNC010000001">
    <property type="protein sequence ID" value="MBB4748651.1"/>
    <property type="molecule type" value="Genomic_DNA"/>
</dbReference>